<comment type="caution">
    <text evidence="1">The sequence shown here is derived from an EMBL/GenBank/DDBJ whole genome shotgun (WGS) entry which is preliminary data.</text>
</comment>
<evidence type="ECO:0000313" key="2">
    <source>
        <dbReference type="Proteomes" id="UP001489509"/>
    </source>
</evidence>
<dbReference type="Proteomes" id="UP001489509">
    <property type="component" value="Unassembled WGS sequence"/>
</dbReference>
<gene>
    <name evidence="1" type="ORF">WMO26_09945</name>
</gene>
<evidence type="ECO:0000313" key="1">
    <source>
        <dbReference type="EMBL" id="MEQ2441145.1"/>
    </source>
</evidence>
<reference evidence="1 2" key="1">
    <citation type="submission" date="2024-03" db="EMBL/GenBank/DDBJ databases">
        <title>Human intestinal bacterial collection.</title>
        <authorList>
            <person name="Pauvert C."/>
            <person name="Hitch T.C.A."/>
            <person name="Clavel T."/>
        </authorList>
    </citation>
    <scope>NUCLEOTIDE SEQUENCE [LARGE SCALE GENOMIC DNA]</scope>
    <source>
        <strain evidence="1 2">CLA-JM-H44</strain>
    </source>
</reference>
<accession>A0ABV1E1G7</accession>
<dbReference type="EMBL" id="JBBMFD010000018">
    <property type="protein sequence ID" value="MEQ2441145.1"/>
    <property type="molecule type" value="Genomic_DNA"/>
</dbReference>
<name>A0ABV1E1G7_9FIRM</name>
<keyword evidence="2" id="KW-1185">Reference proteome</keyword>
<sequence length="112" mass="12774">MLELSVSRLMQKLHEAPEEDPSEIWIGDQAVRKAVSDGAYALWINVLKPLLSGETVTTGDLDFSAFSYEDLEEIGLWYSQHLEKATAWFHITNALRLRLSEAMPVRRPVPYL</sequence>
<dbReference type="RefSeq" id="WP_349220059.1">
    <property type="nucleotide sequence ID" value="NZ_JBBMFD010000018.1"/>
</dbReference>
<protein>
    <submittedName>
        <fullName evidence="1">Uncharacterized protein</fullName>
    </submittedName>
</protein>
<proteinExistence type="predicted"/>
<organism evidence="1 2">
    <name type="scientific">Solibaculum intestinale</name>
    <dbReference type="NCBI Taxonomy" id="3133165"/>
    <lineage>
        <taxon>Bacteria</taxon>
        <taxon>Bacillati</taxon>
        <taxon>Bacillota</taxon>
        <taxon>Clostridia</taxon>
        <taxon>Eubacteriales</taxon>
        <taxon>Oscillospiraceae</taxon>
        <taxon>Solibaculum</taxon>
    </lineage>
</organism>